<evidence type="ECO:0000313" key="14">
    <source>
        <dbReference type="Proteomes" id="UP000054937"/>
    </source>
</evidence>
<feature type="transmembrane region" description="Helical" evidence="11">
    <location>
        <begin position="209"/>
        <end position="234"/>
    </location>
</feature>
<feature type="transmembrane region" description="Helical" evidence="11">
    <location>
        <begin position="170"/>
        <end position="189"/>
    </location>
</feature>
<feature type="region of interest" description="Disordered" evidence="10">
    <location>
        <begin position="551"/>
        <end position="581"/>
    </location>
</feature>
<feature type="transmembrane region" description="Helical" evidence="11">
    <location>
        <begin position="411"/>
        <end position="435"/>
    </location>
</feature>
<feature type="transmembrane region" description="Helical" evidence="11">
    <location>
        <begin position="379"/>
        <end position="399"/>
    </location>
</feature>
<evidence type="ECO:0000256" key="7">
    <source>
        <dbReference type="ARBA" id="ARBA00023136"/>
    </source>
</evidence>
<accession>A0A0V0QF58</accession>
<keyword evidence="7 11" id="KW-0472">Membrane</keyword>
<keyword evidence="5" id="KW-0915">Sodium</keyword>
<feature type="domain" description="Cation/H+ exchanger transmembrane" evidence="12">
    <location>
        <begin position="29"/>
        <end position="432"/>
    </location>
</feature>
<keyword evidence="14" id="KW-1185">Reference proteome</keyword>
<dbReference type="GO" id="GO:0015385">
    <property type="term" value="F:sodium:proton antiporter activity"/>
    <property type="evidence" value="ECO:0007669"/>
    <property type="project" value="InterPro"/>
</dbReference>
<dbReference type="Proteomes" id="UP000054937">
    <property type="component" value="Unassembled WGS sequence"/>
</dbReference>
<feature type="transmembrane region" description="Helical" evidence="11">
    <location>
        <begin position="67"/>
        <end position="84"/>
    </location>
</feature>
<feature type="coiled-coil region" evidence="9">
    <location>
        <begin position="462"/>
        <end position="490"/>
    </location>
</feature>
<dbReference type="PRINTS" id="PR01084">
    <property type="entry name" value="NAHEXCHNGR"/>
</dbReference>
<keyword evidence="9" id="KW-0175">Coiled coil</keyword>
<dbReference type="PANTHER" id="PTHR10110:SF187">
    <property type="entry name" value="SODIUM_HYDROGEN EXCHANGER"/>
    <property type="match status" value="1"/>
</dbReference>
<evidence type="ECO:0000256" key="2">
    <source>
        <dbReference type="ARBA" id="ARBA00022448"/>
    </source>
</evidence>
<evidence type="ECO:0000256" key="10">
    <source>
        <dbReference type="SAM" id="MobiDB-lite"/>
    </source>
</evidence>
<feature type="transmembrane region" description="Helical" evidence="11">
    <location>
        <begin position="268"/>
        <end position="287"/>
    </location>
</feature>
<evidence type="ECO:0000256" key="4">
    <source>
        <dbReference type="ARBA" id="ARBA00022989"/>
    </source>
</evidence>
<keyword evidence="4 11" id="KW-1133">Transmembrane helix</keyword>
<evidence type="ECO:0000256" key="5">
    <source>
        <dbReference type="ARBA" id="ARBA00023053"/>
    </source>
</evidence>
<dbReference type="PANTHER" id="PTHR10110">
    <property type="entry name" value="SODIUM/HYDROGEN EXCHANGER"/>
    <property type="match status" value="1"/>
</dbReference>
<proteinExistence type="predicted"/>
<dbReference type="GO" id="GO:0015386">
    <property type="term" value="F:potassium:proton antiporter activity"/>
    <property type="evidence" value="ECO:0007669"/>
    <property type="project" value="TreeGrafter"/>
</dbReference>
<dbReference type="Gene3D" id="6.10.140.1330">
    <property type="match status" value="1"/>
</dbReference>
<sequence length="581" mass="66298">MIIFILLFKNKKKYLEKVDQFLIKNKKITFIHITGLGLIIGFVVGLIFNLITKGEYAEDTSAFDSNIFFYVILPPIIYAGGYGLDTRRFTYGFYYTLVYGVLGTVVSFGVTAVVTFIFDDLEFVKTTEGVQVRLLNSDILLFSACMSSTDAIAALTMIDPNKYPKLFSVIFGEGMVNDAVSIVIYLAVFDLVGDLDNPQKFHWYTSFEILGNFFIILFGSLGIGLAFGILSTLIMKKCRFLTENPIVEVSTVFLFGYTAFIICQKINFSGVLAILVCGIFQSHYCSKNLSVTGKVSTKISIEFLSLVAEAFLYIFIGISSWEYDGPFTSAEDHVELPWSWQLVVFEVLACFFSRFFGIFVLSWIFSIIKGRRKWQLNRWEIGIIYMAGIIRGAIAYALVQTIPGDGLSQEITKSTVFFIVVITTLGMGSFIPLWIKFSLNQIQNSERYGPDHPSIKDPLSEADELKKSIREDLLEEEEIKEKENRAFKLENWFHRMDRNYFLRWFVFDYEQKALELEEEEIALKSIGFRNQSIANSSGYRSGSLFSQLRDKNETRSQLRAQSQLKNRKNQSEIKESDLEGK</sequence>
<dbReference type="OMA" id="WKHSRIL"/>
<dbReference type="InParanoid" id="A0A0V0QF58"/>
<evidence type="ECO:0000256" key="6">
    <source>
        <dbReference type="ARBA" id="ARBA00023065"/>
    </source>
</evidence>
<evidence type="ECO:0000313" key="13">
    <source>
        <dbReference type="EMBL" id="KRX00822.1"/>
    </source>
</evidence>
<dbReference type="InterPro" id="IPR006153">
    <property type="entry name" value="Cation/H_exchanger_TM"/>
</dbReference>
<keyword evidence="6" id="KW-0406">Ion transport</keyword>
<dbReference type="Pfam" id="PF00999">
    <property type="entry name" value="Na_H_Exchanger"/>
    <property type="match status" value="1"/>
</dbReference>
<keyword evidence="3 11" id="KW-0812">Transmembrane</keyword>
<feature type="compositionally biased region" description="Basic and acidic residues" evidence="10">
    <location>
        <begin position="569"/>
        <end position="581"/>
    </location>
</feature>
<dbReference type="InterPro" id="IPR018422">
    <property type="entry name" value="Cation/H_exchanger_CPA1"/>
</dbReference>
<feature type="transmembrane region" description="Helical" evidence="11">
    <location>
        <begin position="30"/>
        <end position="51"/>
    </location>
</feature>
<feature type="transmembrane region" description="Helical" evidence="11">
    <location>
        <begin position="299"/>
        <end position="318"/>
    </location>
</feature>
<dbReference type="InterPro" id="IPR004709">
    <property type="entry name" value="NaH_exchanger"/>
</dbReference>
<protein>
    <recommendedName>
        <fullName evidence="12">Cation/H+ exchanger transmembrane domain-containing protein</fullName>
    </recommendedName>
</protein>
<feature type="transmembrane region" description="Helical" evidence="11">
    <location>
        <begin position="96"/>
        <end position="118"/>
    </location>
</feature>
<comment type="caution">
    <text evidence="13">The sequence shown here is derived from an EMBL/GenBank/DDBJ whole genome shotgun (WGS) entry which is preliminary data.</text>
</comment>
<organism evidence="13 14">
    <name type="scientific">Pseudocohnilembus persalinus</name>
    <name type="common">Ciliate</name>
    <dbReference type="NCBI Taxonomy" id="266149"/>
    <lineage>
        <taxon>Eukaryota</taxon>
        <taxon>Sar</taxon>
        <taxon>Alveolata</taxon>
        <taxon>Ciliophora</taxon>
        <taxon>Intramacronucleata</taxon>
        <taxon>Oligohymenophorea</taxon>
        <taxon>Scuticociliatia</taxon>
        <taxon>Philasterida</taxon>
        <taxon>Pseudocohnilembidae</taxon>
        <taxon>Pseudocohnilembus</taxon>
    </lineage>
</organism>
<keyword evidence="8" id="KW-0739">Sodium transport</keyword>
<evidence type="ECO:0000256" key="8">
    <source>
        <dbReference type="ARBA" id="ARBA00023201"/>
    </source>
</evidence>
<dbReference type="EMBL" id="LDAU01000181">
    <property type="protein sequence ID" value="KRX00822.1"/>
    <property type="molecule type" value="Genomic_DNA"/>
</dbReference>
<gene>
    <name evidence="13" type="ORF">PPERSA_02001</name>
</gene>
<evidence type="ECO:0000256" key="9">
    <source>
        <dbReference type="SAM" id="Coils"/>
    </source>
</evidence>
<reference evidence="13 14" key="1">
    <citation type="journal article" date="2015" name="Sci. Rep.">
        <title>Genome of the facultative scuticociliatosis pathogen Pseudocohnilembus persalinus provides insight into its virulence through horizontal gene transfer.</title>
        <authorList>
            <person name="Xiong J."/>
            <person name="Wang G."/>
            <person name="Cheng J."/>
            <person name="Tian M."/>
            <person name="Pan X."/>
            <person name="Warren A."/>
            <person name="Jiang C."/>
            <person name="Yuan D."/>
            <person name="Miao W."/>
        </authorList>
    </citation>
    <scope>NUCLEOTIDE SEQUENCE [LARGE SCALE GENOMIC DNA]</scope>
    <source>
        <strain evidence="13">36N120E</strain>
    </source>
</reference>
<dbReference type="GO" id="GO:0051453">
    <property type="term" value="P:regulation of intracellular pH"/>
    <property type="evidence" value="ECO:0007669"/>
    <property type="project" value="TreeGrafter"/>
</dbReference>
<dbReference type="GO" id="GO:0098719">
    <property type="term" value="P:sodium ion import across plasma membrane"/>
    <property type="evidence" value="ECO:0007669"/>
    <property type="project" value="TreeGrafter"/>
</dbReference>
<dbReference type="AlphaFoldDB" id="A0A0V0QF58"/>
<dbReference type="OrthoDB" id="196264at2759"/>
<evidence type="ECO:0000256" key="3">
    <source>
        <dbReference type="ARBA" id="ARBA00022692"/>
    </source>
</evidence>
<evidence type="ECO:0000259" key="12">
    <source>
        <dbReference type="Pfam" id="PF00999"/>
    </source>
</evidence>
<evidence type="ECO:0000256" key="11">
    <source>
        <dbReference type="SAM" id="Phobius"/>
    </source>
</evidence>
<comment type="subcellular location">
    <subcellularLocation>
        <location evidence="1">Membrane</location>
        <topology evidence="1">Multi-pass membrane protein</topology>
    </subcellularLocation>
</comment>
<evidence type="ECO:0000256" key="1">
    <source>
        <dbReference type="ARBA" id="ARBA00004141"/>
    </source>
</evidence>
<feature type="transmembrane region" description="Helical" evidence="11">
    <location>
        <begin position="338"/>
        <end position="367"/>
    </location>
</feature>
<dbReference type="GO" id="GO:0005886">
    <property type="term" value="C:plasma membrane"/>
    <property type="evidence" value="ECO:0007669"/>
    <property type="project" value="TreeGrafter"/>
</dbReference>
<name>A0A0V0QF58_PSEPJ</name>
<keyword evidence="2" id="KW-0813">Transport</keyword>